<dbReference type="SUPFAM" id="SSF49313">
    <property type="entry name" value="Cadherin-like"/>
    <property type="match status" value="1"/>
</dbReference>
<dbReference type="InterPro" id="IPR041690">
    <property type="entry name" value="Cadherin_5"/>
</dbReference>
<dbReference type="InterPro" id="IPR015919">
    <property type="entry name" value="Cadherin-like_sf"/>
</dbReference>
<dbReference type="Pfam" id="PF17963">
    <property type="entry name" value="Big_9"/>
    <property type="match status" value="1"/>
</dbReference>
<dbReference type="Pfam" id="PF17892">
    <property type="entry name" value="Cadherin_5"/>
    <property type="match status" value="2"/>
</dbReference>
<gene>
    <name evidence="2" type="ORF">PROH_19225</name>
</gene>
<dbReference type="Gene3D" id="2.60.40.3440">
    <property type="match status" value="2"/>
</dbReference>
<accession>A0A0M2PT38</accession>
<protein>
    <recommendedName>
        <fullName evidence="1">Cadherin-like domain-containing protein</fullName>
    </recommendedName>
</protein>
<evidence type="ECO:0000313" key="3">
    <source>
        <dbReference type="Proteomes" id="UP000034681"/>
    </source>
</evidence>
<dbReference type="GO" id="GO:0016020">
    <property type="term" value="C:membrane"/>
    <property type="evidence" value="ECO:0007669"/>
    <property type="project" value="InterPro"/>
</dbReference>
<dbReference type="Proteomes" id="UP000034681">
    <property type="component" value="Unassembled WGS sequence"/>
</dbReference>
<name>A0A0M2PT38_PROHO</name>
<dbReference type="EMBL" id="AJTX02000009">
    <property type="protein sequence ID" value="KKI98312.1"/>
    <property type="molecule type" value="Genomic_DNA"/>
</dbReference>
<dbReference type="PANTHER" id="PTHR34720">
    <property type="entry name" value="MICROCYSTIN DEPENDENT PROTEIN"/>
    <property type="match status" value="1"/>
</dbReference>
<evidence type="ECO:0000313" key="2">
    <source>
        <dbReference type="EMBL" id="KKI98312.1"/>
    </source>
</evidence>
<feature type="domain" description="Cadherin-like" evidence="1">
    <location>
        <begin position="38"/>
        <end position="130"/>
    </location>
</feature>
<dbReference type="GO" id="GO:0005509">
    <property type="term" value="F:calcium ion binding"/>
    <property type="evidence" value="ECO:0007669"/>
    <property type="project" value="InterPro"/>
</dbReference>
<dbReference type="PANTHER" id="PTHR34720:SF9">
    <property type="entry name" value="BLR4714 PROTEIN"/>
    <property type="match status" value="1"/>
</dbReference>
<dbReference type="Gene3D" id="2.60.40.2810">
    <property type="match status" value="1"/>
</dbReference>
<dbReference type="eggNOG" id="COG4254">
    <property type="taxonomic scope" value="Bacteria"/>
</dbReference>
<sequence length="340" mass="36842">MSPNSLIPEIYDLTVEDAPVAHLSALLGATTLDETTANHSPRALRDRYSVQEDQPFTFRVADLLANDRDRDGDSLRVLDLGQPSKGILVDNGNGTVTYTPNANVQGRDRLTYTITDDRGGQSSSTVYFEIAALNDSPAAGDDTYEVQPHQGSVLRINRLLANDSDLDGDPLTLTNWSSPQSGSITRSGDTLIYTPISFQDTDHFTYSVSDGQGGSDTATVYLTRASQNSAPKADRDQFVLEEDQTLTIQKSELLANDRDGDGDALTVISFANPQRGGRLTDNGNGTVTYRPGSNFFGRDYVVYTVSDGRGGTDTATIRFTVNPVNDLPQAADDRYQLPAN</sequence>
<organism evidence="2 3">
    <name type="scientific">Prochlorothrix hollandica PCC 9006 = CALU 1027</name>
    <dbReference type="NCBI Taxonomy" id="317619"/>
    <lineage>
        <taxon>Bacteria</taxon>
        <taxon>Bacillati</taxon>
        <taxon>Cyanobacteriota</taxon>
        <taxon>Cyanophyceae</taxon>
        <taxon>Prochlorotrichales</taxon>
        <taxon>Prochlorotrichaceae</taxon>
        <taxon>Prochlorothrix</taxon>
    </lineage>
</organism>
<comment type="caution">
    <text evidence="2">The sequence shown here is derived from an EMBL/GenBank/DDBJ whole genome shotgun (WGS) entry which is preliminary data.</text>
</comment>
<keyword evidence="3" id="KW-1185">Reference proteome</keyword>
<evidence type="ECO:0000259" key="1">
    <source>
        <dbReference type="Pfam" id="PF17892"/>
    </source>
</evidence>
<proteinExistence type="predicted"/>
<dbReference type="RefSeq" id="WP_017711880.1">
    <property type="nucleotide sequence ID" value="NZ_KB235935.1"/>
</dbReference>
<dbReference type="AlphaFoldDB" id="A0A0M2PT38"/>
<reference evidence="2" key="1">
    <citation type="submission" date="2012-04" db="EMBL/GenBank/DDBJ databases">
        <authorList>
            <person name="Borisov I.G."/>
            <person name="Ivanikova N.V."/>
            <person name="Pinevich A.V."/>
        </authorList>
    </citation>
    <scope>NUCLEOTIDE SEQUENCE</scope>
    <source>
        <strain evidence="2">CALU 1027</strain>
    </source>
</reference>
<dbReference type="STRING" id="317619.GCA_000332315_01317"/>
<feature type="domain" description="Cadherin-like" evidence="1">
    <location>
        <begin position="228"/>
        <end position="322"/>
    </location>
</feature>
<dbReference type="NCBIfam" id="NF012211">
    <property type="entry name" value="tand_rpt_95"/>
    <property type="match status" value="3"/>
</dbReference>